<evidence type="ECO:0000313" key="6">
    <source>
        <dbReference type="Proteomes" id="UP000735302"/>
    </source>
</evidence>
<dbReference type="Proteomes" id="UP000735302">
    <property type="component" value="Unassembled WGS sequence"/>
</dbReference>
<dbReference type="Pfam" id="PF17921">
    <property type="entry name" value="Integrase_H2C2"/>
    <property type="match status" value="1"/>
</dbReference>
<evidence type="ECO:0000259" key="4">
    <source>
        <dbReference type="PROSITE" id="PS50879"/>
    </source>
</evidence>
<keyword evidence="1" id="KW-0479">Metal-binding</keyword>
<comment type="caution">
    <text evidence="5">The sequence shown here is derived from an EMBL/GenBank/DDBJ whole genome shotgun (WGS) entry which is preliminary data.</text>
</comment>
<dbReference type="SMART" id="SM00343">
    <property type="entry name" value="ZnF_C2HC"/>
    <property type="match status" value="2"/>
</dbReference>
<sequence>MAELKNSIVKSNESAAGPDGVYYRFLRHLSESCLHTLLKLFNNIWTSGTSPHLGGRLRWFQFQNPGRILLILPIIDLTSCLYKTLERMVNDRLVHVHESRNLLSKVQCGSREYHSTLEHLGLRIALGAFRTTPIKSLYAEAGEPFLEHRRMKLACNYVLKLKSLPRNPCHDIVFEASLSDFVADSKSEPNLVASTFEHIKNAKININTIDNLNVQCPPPWEEHNINVDVFLTKQNKENTSEVAYQKKFFRIKEHFSNHYAVFTDGSKLEEKVAAAAFFPELPDRSKATRLRDGASVFSAEPEGIALALTEIKKLTAFHKNFVIYSDSLSALQAIQSKNFKVIDIRRMYSLIRKFPPYVHISFVWIPAHVGIRGNENVDKLAKVALNRTSCSGKLYRHPKSSEELKKIAISYSLSRLDKTFANVKTDLVAFSANSADHTLSGRGGHQSRSASRHFQQRQYRSKSPSLRVICFNCGKQGHVQKECRAPKSNTVGHRAQSTMDGQREGVTCYNCGGRGHVRSQCPTQRRNRSYTRKGNTANVAIVTDQDFVPITDQPTCSTGIIDRNGSIVLHNAFLNGKKCTLLRDSGCTCVGVRKSLVPHDSYTGKTVKVRTFLGRLESVSTAIIHLDSNFFTGNIEACVLPDPVSDVILGNIIGVDNGCNTVVEPVATPAVTRAQSKKEAGTMPERSPPVLNQNLSLSHVTDLSHEQANDSLLQSGFSAVGRPPVRGVSFVVEDGILFREFRSPSFYNKTLVVPLSWRREVLSAAHDSPLSGHSGFRKTLANVQSQFSWPNLTKDIQSFVRSCHTCQIKAHVGRDRPAPLQCMPPMVEPFQRVVIDLVGPLPCTEDKNMYVLSLIDLATRWATSLPKSFLQLYMDCPLTSGNRPEDVRERPKDSWKDR</sequence>
<keyword evidence="1" id="KW-0863">Zinc-finger</keyword>
<dbReference type="InterPro" id="IPR001878">
    <property type="entry name" value="Znf_CCHC"/>
</dbReference>
<dbReference type="PANTHER" id="PTHR46888:SF1">
    <property type="entry name" value="RIBONUCLEASE H"/>
    <property type="match status" value="1"/>
</dbReference>
<dbReference type="InterPro" id="IPR002156">
    <property type="entry name" value="RNaseH_domain"/>
</dbReference>
<dbReference type="EMBL" id="BLXT01005065">
    <property type="protein sequence ID" value="GFO19369.1"/>
    <property type="molecule type" value="Genomic_DNA"/>
</dbReference>
<dbReference type="GO" id="GO:0004523">
    <property type="term" value="F:RNA-DNA hybrid ribonuclease activity"/>
    <property type="evidence" value="ECO:0007669"/>
    <property type="project" value="InterPro"/>
</dbReference>
<dbReference type="InterPro" id="IPR041588">
    <property type="entry name" value="Integrase_H2C2"/>
</dbReference>
<dbReference type="InterPro" id="IPR012337">
    <property type="entry name" value="RNaseH-like_sf"/>
</dbReference>
<keyword evidence="6" id="KW-1185">Reference proteome</keyword>
<dbReference type="SUPFAM" id="SSF53098">
    <property type="entry name" value="Ribonuclease H-like"/>
    <property type="match status" value="1"/>
</dbReference>
<dbReference type="FunFam" id="1.10.340.70:FF:000001">
    <property type="entry name" value="Retrovirus-related Pol polyprotein from transposon gypsy-like Protein"/>
    <property type="match status" value="1"/>
</dbReference>
<dbReference type="Gene3D" id="1.10.340.70">
    <property type="match status" value="1"/>
</dbReference>
<dbReference type="Gene3D" id="4.10.60.10">
    <property type="entry name" value="Zinc finger, CCHC-type"/>
    <property type="match status" value="2"/>
</dbReference>
<organism evidence="5 6">
    <name type="scientific">Plakobranchus ocellatus</name>
    <dbReference type="NCBI Taxonomy" id="259542"/>
    <lineage>
        <taxon>Eukaryota</taxon>
        <taxon>Metazoa</taxon>
        <taxon>Spiralia</taxon>
        <taxon>Lophotrochozoa</taxon>
        <taxon>Mollusca</taxon>
        <taxon>Gastropoda</taxon>
        <taxon>Heterobranchia</taxon>
        <taxon>Euthyneura</taxon>
        <taxon>Panpulmonata</taxon>
        <taxon>Sacoglossa</taxon>
        <taxon>Placobranchoidea</taxon>
        <taxon>Plakobranchidae</taxon>
        <taxon>Plakobranchus</taxon>
    </lineage>
</organism>
<dbReference type="AlphaFoldDB" id="A0AAV4BGZ0"/>
<dbReference type="CDD" id="cd09276">
    <property type="entry name" value="Rnase_HI_RT_non_LTR"/>
    <property type="match status" value="1"/>
</dbReference>
<proteinExistence type="predicted"/>
<feature type="domain" description="CCHC-type" evidence="3">
    <location>
        <begin position="508"/>
        <end position="522"/>
    </location>
</feature>
<dbReference type="PANTHER" id="PTHR46888">
    <property type="entry name" value="ZINC KNUCKLE DOMAINCONTAINING PROTEIN-RELATED"/>
    <property type="match status" value="1"/>
</dbReference>
<evidence type="ECO:0000256" key="2">
    <source>
        <dbReference type="SAM" id="MobiDB-lite"/>
    </source>
</evidence>
<dbReference type="GO" id="GO:0008270">
    <property type="term" value="F:zinc ion binding"/>
    <property type="evidence" value="ECO:0007669"/>
    <property type="project" value="UniProtKB-KW"/>
</dbReference>
<feature type="domain" description="CCHC-type" evidence="3">
    <location>
        <begin position="470"/>
        <end position="484"/>
    </location>
</feature>
<feature type="domain" description="RNase H type-1" evidence="4">
    <location>
        <begin position="255"/>
        <end position="386"/>
    </location>
</feature>
<evidence type="ECO:0000256" key="1">
    <source>
        <dbReference type="PROSITE-ProRule" id="PRU00047"/>
    </source>
</evidence>
<gene>
    <name evidence="5" type="ORF">PoB_004587400</name>
</gene>
<reference evidence="5 6" key="1">
    <citation type="journal article" date="2021" name="Elife">
        <title>Chloroplast acquisition without the gene transfer in kleptoplastic sea slugs, Plakobranchus ocellatus.</title>
        <authorList>
            <person name="Maeda T."/>
            <person name="Takahashi S."/>
            <person name="Yoshida T."/>
            <person name="Shimamura S."/>
            <person name="Takaki Y."/>
            <person name="Nagai Y."/>
            <person name="Toyoda A."/>
            <person name="Suzuki Y."/>
            <person name="Arimoto A."/>
            <person name="Ishii H."/>
            <person name="Satoh N."/>
            <person name="Nishiyama T."/>
            <person name="Hasebe M."/>
            <person name="Maruyama T."/>
            <person name="Minagawa J."/>
            <person name="Obokata J."/>
            <person name="Shigenobu S."/>
        </authorList>
    </citation>
    <scope>NUCLEOTIDE SEQUENCE [LARGE SCALE GENOMIC DNA]</scope>
</reference>
<evidence type="ECO:0000259" key="3">
    <source>
        <dbReference type="PROSITE" id="PS50158"/>
    </source>
</evidence>
<dbReference type="GO" id="GO:0003676">
    <property type="term" value="F:nucleic acid binding"/>
    <property type="evidence" value="ECO:0007669"/>
    <property type="project" value="InterPro"/>
</dbReference>
<dbReference type="Pfam" id="PF00098">
    <property type="entry name" value="zf-CCHC"/>
    <property type="match status" value="2"/>
</dbReference>
<keyword evidence="1" id="KW-0862">Zinc</keyword>
<feature type="region of interest" description="Disordered" evidence="2">
    <location>
        <begin position="438"/>
        <end position="458"/>
    </location>
</feature>
<dbReference type="Gene3D" id="3.30.420.10">
    <property type="entry name" value="Ribonuclease H-like superfamily/Ribonuclease H"/>
    <property type="match status" value="1"/>
</dbReference>
<dbReference type="InterPro" id="IPR036875">
    <property type="entry name" value="Znf_CCHC_sf"/>
</dbReference>
<dbReference type="InterPro" id="IPR036397">
    <property type="entry name" value="RNaseH_sf"/>
</dbReference>
<dbReference type="SUPFAM" id="SSF57756">
    <property type="entry name" value="Retrovirus zinc finger-like domains"/>
    <property type="match status" value="1"/>
</dbReference>
<evidence type="ECO:0000313" key="5">
    <source>
        <dbReference type="EMBL" id="GFO19369.1"/>
    </source>
</evidence>
<dbReference type="PROSITE" id="PS50158">
    <property type="entry name" value="ZF_CCHC"/>
    <property type="match status" value="2"/>
</dbReference>
<protein>
    <submittedName>
        <fullName evidence="5">Gypsy retrotransposon integrase-like protein 1</fullName>
    </submittedName>
</protein>
<dbReference type="PROSITE" id="PS50879">
    <property type="entry name" value="RNASE_H_1"/>
    <property type="match status" value="1"/>
</dbReference>
<dbReference type="Pfam" id="PF00075">
    <property type="entry name" value="RNase_H"/>
    <property type="match status" value="1"/>
</dbReference>
<accession>A0AAV4BGZ0</accession>
<name>A0AAV4BGZ0_9GAST</name>